<sequence length="695" mass="75415">MTPGALHPVLGHHIVNSLGWRTLRSLQRDAIAPLLAGDDAVLLAPTAGGKTEAALFPLLTAMDQQRWTGLSVLYVCPLKALLNNLETRVERYAAWLGRRVAVWHGDVGASARQRILRDPPDILLTTPESIEAMLVSTKVDHRRFLGTVRAAVVDEVHAFAGDDRGWHLLAVLERLTGLTGRPLQRVGLSATVGNPAELLTWLQGAGRGTRRATVVAPEASPAAAPDLELDYVGSIDNAATVLAALHAGEKRLVFCDSRVLVEKLGTALRERGVMTFLSHASLSAEERRRAEAAFADARDCVIVSTSTLELGIDVGDLDRVVQINAPLTVASFLQRLGRSGRRSGTSRNCLFLAVDKKALLWAAGLLRLWGSGYVEPVVAPPQPRHIVAQQLLALCLQEGAVGRNVWTEAWNGLAPFDRSADPIIAHLVGDGFVEPDGELVTIGPRAEERFGRRHFMGMTAVFTAPPQFTVLEGRREVGLVDPMLLTDKVEGPRLLLLGGRSWKITWIDWKRRRCYVEAAERGGRARWQALRFGGAGFSLSRAVRDILLGEDPPVRLTGRAEAVLAECRAEALATVHPGGTVISAAGADLRWWTWAGHRANATLASTLSDLVDGVQPFDDTSVRLRTDLTPALWRSQSADAAERICLPAVDERALTGLKFSEALPPALARLTVATRLADLDGAARVLREDVRFVRI</sequence>
<proteinExistence type="predicted"/>
<organism evidence="5 6">
    <name type="scientific">Pseudonocardia hispaniensis</name>
    <dbReference type="NCBI Taxonomy" id="904933"/>
    <lineage>
        <taxon>Bacteria</taxon>
        <taxon>Bacillati</taxon>
        <taxon>Actinomycetota</taxon>
        <taxon>Actinomycetes</taxon>
        <taxon>Pseudonocardiales</taxon>
        <taxon>Pseudonocardiaceae</taxon>
        <taxon>Pseudonocardia</taxon>
    </lineage>
</organism>
<protein>
    <submittedName>
        <fullName evidence="5">DEAD/DEAH box helicase</fullName>
    </submittedName>
</protein>
<evidence type="ECO:0000256" key="1">
    <source>
        <dbReference type="ARBA" id="ARBA00022741"/>
    </source>
</evidence>
<comment type="caution">
    <text evidence="5">The sequence shown here is derived from an EMBL/GenBank/DDBJ whole genome shotgun (WGS) entry which is preliminary data.</text>
</comment>
<accession>A0ABW1IXC3</accession>
<dbReference type="Gene3D" id="3.40.50.300">
    <property type="entry name" value="P-loop containing nucleotide triphosphate hydrolases"/>
    <property type="match status" value="2"/>
</dbReference>
<gene>
    <name evidence="5" type="ORF">ACFQE5_02625</name>
</gene>
<dbReference type="PROSITE" id="PS51192">
    <property type="entry name" value="HELICASE_ATP_BIND_1"/>
    <property type="match status" value="1"/>
</dbReference>
<dbReference type="Proteomes" id="UP001596302">
    <property type="component" value="Unassembled WGS sequence"/>
</dbReference>
<keyword evidence="6" id="KW-1185">Reference proteome</keyword>
<dbReference type="SMART" id="SM00490">
    <property type="entry name" value="HELICc"/>
    <property type="match status" value="1"/>
</dbReference>
<keyword evidence="1" id="KW-0547">Nucleotide-binding</keyword>
<dbReference type="InterPro" id="IPR011545">
    <property type="entry name" value="DEAD/DEAH_box_helicase_dom"/>
</dbReference>
<keyword evidence="2" id="KW-0067">ATP-binding</keyword>
<dbReference type="SUPFAM" id="SSF52540">
    <property type="entry name" value="P-loop containing nucleoside triphosphate hydrolases"/>
    <property type="match status" value="1"/>
</dbReference>
<evidence type="ECO:0000259" key="3">
    <source>
        <dbReference type="PROSITE" id="PS51192"/>
    </source>
</evidence>
<keyword evidence="5" id="KW-0347">Helicase</keyword>
<feature type="domain" description="Helicase ATP-binding" evidence="3">
    <location>
        <begin position="31"/>
        <end position="210"/>
    </location>
</feature>
<keyword evidence="5" id="KW-0378">Hydrolase</keyword>
<dbReference type="InterPro" id="IPR052511">
    <property type="entry name" value="ATP-dep_Helicase"/>
</dbReference>
<dbReference type="InterPro" id="IPR001650">
    <property type="entry name" value="Helicase_C-like"/>
</dbReference>
<dbReference type="Pfam" id="PF00270">
    <property type="entry name" value="DEAD"/>
    <property type="match status" value="1"/>
</dbReference>
<name>A0ABW1IXC3_9PSEU</name>
<dbReference type="GO" id="GO:0004386">
    <property type="term" value="F:helicase activity"/>
    <property type="evidence" value="ECO:0007669"/>
    <property type="project" value="UniProtKB-KW"/>
</dbReference>
<evidence type="ECO:0000313" key="6">
    <source>
        <dbReference type="Proteomes" id="UP001596302"/>
    </source>
</evidence>
<dbReference type="InterPro" id="IPR027417">
    <property type="entry name" value="P-loop_NTPase"/>
</dbReference>
<dbReference type="RefSeq" id="WP_379582331.1">
    <property type="nucleotide sequence ID" value="NZ_JBHSQW010000006.1"/>
</dbReference>
<evidence type="ECO:0000259" key="4">
    <source>
        <dbReference type="PROSITE" id="PS51194"/>
    </source>
</evidence>
<dbReference type="PROSITE" id="PS51194">
    <property type="entry name" value="HELICASE_CTER"/>
    <property type="match status" value="1"/>
</dbReference>
<dbReference type="Pfam" id="PF00271">
    <property type="entry name" value="Helicase_C"/>
    <property type="match status" value="1"/>
</dbReference>
<dbReference type="InterPro" id="IPR014001">
    <property type="entry name" value="Helicase_ATP-bd"/>
</dbReference>
<dbReference type="PANTHER" id="PTHR47962:SF5">
    <property type="entry name" value="ATP-DEPENDENT HELICASE LHR-RELATED"/>
    <property type="match status" value="1"/>
</dbReference>
<evidence type="ECO:0000313" key="5">
    <source>
        <dbReference type="EMBL" id="MFC5993101.1"/>
    </source>
</evidence>
<dbReference type="EMBL" id="JBHSQW010000006">
    <property type="protein sequence ID" value="MFC5993101.1"/>
    <property type="molecule type" value="Genomic_DNA"/>
</dbReference>
<dbReference type="SMART" id="SM00487">
    <property type="entry name" value="DEXDc"/>
    <property type="match status" value="1"/>
</dbReference>
<evidence type="ECO:0000256" key="2">
    <source>
        <dbReference type="ARBA" id="ARBA00022840"/>
    </source>
</evidence>
<reference evidence="6" key="1">
    <citation type="journal article" date="2019" name="Int. J. Syst. Evol. Microbiol.">
        <title>The Global Catalogue of Microorganisms (GCM) 10K type strain sequencing project: providing services to taxonomists for standard genome sequencing and annotation.</title>
        <authorList>
            <consortium name="The Broad Institute Genomics Platform"/>
            <consortium name="The Broad Institute Genome Sequencing Center for Infectious Disease"/>
            <person name="Wu L."/>
            <person name="Ma J."/>
        </authorList>
    </citation>
    <scope>NUCLEOTIDE SEQUENCE [LARGE SCALE GENOMIC DNA]</scope>
    <source>
        <strain evidence="6">CCM 8391</strain>
    </source>
</reference>
<feature type="domain" description="Helicase C-terminal" evidence="4">
    <location>
        <begin position="234"/>
        <end position="382"/>
    </location>
</feature>
<dbReference type="PANTHER" id="PTHR47962">
    <property type="entry name" value="ATP-DEPENDENT HELICASE LHR-RELATED-RELATED"/>
    <property type="match status" value="1"/>
</dbReference>